<proteinExistence type="predicted"/>
<evidence type="ECO:0000313" key="1">
    <source>
        <dbReference type="EMBL" id="KAF3968159.1"/>
    </source>
</evidence>
<accession>A0A8J4VZX9</accession>
<dbReference type="AlphaFoldDB" id="A0A8J4VZX9"/>
<dbReference type="EMBL" id="JRKL02000807">
    <property type="protein sequence ID" value="KAF3968159.1"/>
    <property type="molecule type" value="Genomic_DNA"/>
</dbReference>
<gene>
    <name evidence="1" type="ORF">CMV_007925</name>
</gene>
<evidence type="ECO:0000313" key="2">
    <source>
        <dbReference type="Proteomes" id="UP000737018"/>
    </source>
</evidence>
<dbReference type="Proteomes" id="UP000737018">
    <property type="component" value="Unassembled WGS sequence"/>
</dbReference>
<organism evidence="1 2">
    <name type="scientific">Castanea mollissima</name>
    <name type="common">Chinese chestnut</name>
    <dbReference type="NCBI Taxonomy" id="60419"/>
    <lineage>
        <taxon>Eukaryota</taxon>
        <taxon>Viridiplantae</taxon>
        <taxon>Streptophyta</taxon>
        <taxon>Embryophyta</taxon>
        <taxon>Tracheophyta</taxon>
        <taxon>Spermatophyta</taxon>
        <taxon>Magnoliopsida</taxon>
        <taxon>eudicotyledons</taxon>
        <taxon>Gunneridae</taxon>
        <taxon>Pentapetalae</taxon>
        <taxon>rosids</taxon>
        <taxon>fabids</taxon>
        <taxon>Fagales</taxon>
        <taxon>Fagaceae</taxon>
        <taxon>Castanea</taxon>
    </lineage>
</organism>
<protein>
    <submittedName>
        <fullName evidence="1">Uncharacterized protein</fullName>
    </submittedName>
</protein>
<name>A0A8J4VZX9_9ROSI</name>
<sequence length="101" mass="11730">MVICFWCQNFQIFNSTCLFTAKQTTKWLKVQWKGLLGDLIWMCYGVAFSKLDAIMEFKPCLVVFLPGVWLSVSARDEVLRWLMSVLPCMHCEDVTCNLHTT</sequence>
<keyword evidence="2" id="KW-1185">Reference proteome</keyword>
<comment type="caution">
    <text evidence="1">The sequence shown here is derived from an EMBL/GenBank/DDBJ whole genome shotgun (WGS) entry which is preliminary data.</text>
</comment>
<reference evidence="1" key="1">
    <citation type="submission" date="2020-03" db="EMBL/GenBank/DDBJ databases">
        <title>Castanea mollissima Vanexum genome sequencing.</title>
        <authorList>
            <person name="Staton M."/>
        </authorList>
    </citation>
    <scope>NUCLEOTIDE SEQUENCE</scope>
    <source>
        <tissue evidence="1">Leaf</tissue>
    </source>
</reference>